<evidence type="ECO:0000313" key="2">
    <source>
        <dbReference type="EMBL" id="MCQ1060478.1"/>
    </source>
</evidence>
<dbReference type="EMBL" id="JANEYT010000073">
    <property type="protein sequence ID" value="MCQ1060478.1"/>
    <property type="molecule type" value="Genomic_DNA"/>
</dbReference>
<feature type="signal peptide" evidence="1">
    <location>
        <begin position="1"/>
        <end position="19"/>
    </location>
</feature>
<name>A0ABT1N6V0_9GAMM</name>
<keyword evidence="3" id="KW-1185">Reference proteome</keyword>
<proteinExistence type="predicted"/>
<dbReference type="RefSeq" id="WP_255044556.1">
    <property type="nucleotide sequence ID" value="NZ_JANEYT010000073.1"/>
</dbReference>
<sequence length="76" mass="8348">MKWLISISMAAFIAAPAMAVIVQTAVPTLKDVQQACELKRVTHQCSIVNESKVEKGICIDAKRYGLICSQRKSVNL</sequence>
<keyword evidence="1" id="KW-0732">Signal</keyword>
<evidence type="ECO:0000256" key="1">
    <source>
        <dbReference type="SAM" id="SignalP"/>
    </source>
</evidence>
<gene>
    <name evidence="2" type="ORF">NHN17_20765</name>
</gene>
<accession>A0ABT1N6V0</accession>
<organism evidence="2 3">
    <name type="scientific">Photobacterium pectinilyticum</name>
    <dbReference type="NCBI Taxonomy" id="2906793"/>
    <lineage>
        <taxon>Bacteria</taxon>
        <taxon>Pseudomonadati</taxon>
        <taxon>Pseudomonadota</taxon>
        <taxon>Gammaproteobacteria</taxon>
        <taxon>Vibrionales</taxon>
        <taxon>Vibrionaceae</taxon>
        <taxon>Photobacterium</taxon>
    </lineage>
</organism>
<protein>
    <submittedName>
        <fullName evidence="2">Uncharacterized protein</fullName>
    </submittedName>
</protein>
<feature type="chain" id="PRO_5046585074" evidence="1">
    <location>
        <begin position="20"/>
        <end position="76"/>
    </location>
</feature>
<evidence type="ECO:0000313" key="3">
    <source>
        <dbReference type="Proteomes" id="UP001524460"/>
    </source>
</evidence>
<comment type="caution">
    <text evidence="2">The sequence shown here is derived from an EMBL/GenBank/DDBJ whole genome shotgun (WGS) entry which is preliminary data.</text>
</comment>
<reference evidence="2 3" key="1">
    <citation type="submission" date="2022-07" db="EMBL/GenBank/DDBJ databases">
        <title>Photobacterium pectinilyticum sp. nov., a marine bacterium isolated from surface seawater of Qingdao offshore.</title>
        <authorList>
            <person name="Wang X."/>
        </authorList>
    </citation>
    <scope>NUCLEOTIDE SEQUENCE [LARGE SCALE GENOMIC DNA]</scope>
    <source>
        <strain evidence="2 3">ZSDE20</strain>
    </source>
</reference>
<dbReference type="Proteomes" id="UP001524460">
    <property type="component" value="Unassembled WGS sequence"/>
</dbReference>